<dbReference type="EMBL" id="FOLG01000019">
    <property type="protein sequence ID" value="SFD18797.1"/>
    <property type="molecule type" value="Genomic_DNA"/>
</dbReference>
<dbReference type="InterPro" id="IPR035952">
    <property type="entry name" value="Rhomboid-like_sf"/>
</dbReference>
<evidence type="ECO:0000256" key="3">
    <source>
        <dbReference type="ARBA" id="ARBA00022989"/>
    </source>
</evidence>
<dbReference type="GO" id="GO:0004252">
    <property type="term" value="F:serine-type endopeptidase activity"/>
    <property type="evidence" value="ECO:0007669"/>
    <property type="project" value="InterPro"/>
</dbReference>
<evidence type="ECO:0000256" key="2">
    <source>
        <dbReference type="ARBA" id="ARBA00022692"/>
    </source>
</evidence>
<dbReference type="Gene3D" id="1.20.1540.10">
    <property type="entry name" value="Rhomboid-like"/>
    <property type="match status" value="1"/>
</dbReference>
<evidence type="ECO:0000256" key="5">
    <source>
        <dbReference type="SAM" id="Phobius"/>
    </source>
</evidence>
<protein>
    <submittedName>
        <fullName evidence="7">Rhomboid family protein</fullName>
    </submittedName>
</protein>
<feature type="transmembrane region" description="Helical" evidence="5">
    <location>
        <begin position="82"/>
        <end position="106"/>
    </location>
</feature>
<keyword evidence="3 5" id="KW-1133">Transmembrane helix</keyword>
<comment type="subcellular location">
    <subcellularLocation>
        <location evidence="1">Membrane</location>
        <topology evidence="1">Multi-pass membrane protein</topology>
    </subcellularLocation>
</comment>
<name>A0A1I1Q9Y0_9RHOB</name>
<keyword evidence="2 5" id="KW-0812">Transmembrane</keyword>
<proteinExistence type="predicted"/>
<feature type="domain" description="Peptidase S54 rhomboid" evidence="6">
    <location>
        <begin position="80"/>
        <end position="217"/>
    </location>
</feature>
<dbReference type="PANTHER" id="PTHR43731:SF9">
    <property type="entry name" value="SLR1461 PROTEIN"/>
    <property type="match status" value="1"/>
</dbReference>
<feature type="transmembrane region" description="Helical" evidence="5">
    <location>
        <begin position="143"/>
        <end position="163"/>
    </location>
</feature>
<keyword evidence="4 5" id="KW-0472">Membrane</keyword>
<keyword evidence="8" id="KW-1185">Reference proteome</keyword>
<dbReference type="Pfam" id="PF01694">
    <property type="entry name" value="Rhomboid"/>
    <property type="match status" value="1"/>
</dbReference>
<dbReference type="InterPro" id="IPR022764">
    <property type="entry name" value="Peptidase_S54_rhomboid_dom"/>
</dbReference>
<evidence type="ECO:0000259" key="6">
    <source>
        <dbReference type="Pfam" id="PF01694"/>
    </source>
</evidence>
<feature type="transmembrane region" description="Helical" evidence="5">
    <location>
        <begin position="118"/>
        <end position="137"/>
    </location>
</feature>
<organism evidence="7 8">
    <name type="scientific">Tropicimonas isoalkanivorans</name>
    <dbReference type="NCBI Taxonomy" id="441112"/>
    <lineage>
        <taxon>Bacteria</taxon>
        <taxon>Pseudomonadati</taxon>
        <taxon>Pseudomonadota</taxon>
        <taxon>Alphaproteobacteria</taxon>
        <taxon>Rhodobacterales</taxon>
        <taxon>Roseobacteraceae</taxon>
        <taxon>Tropicimonas</taxon>
    </lineage>
</organism>
<dbReference type="AlphaFoldDB" id="A0A1I1Q9Y0"/>
<dbReference type="SUPFAM" id="SSF144091">
    <property type="entry name" value="Rhomboid-like"/>
    <property type="match status" value="1"/>
</dbReference>
<feature type="transmembrane region" description="Helical" evidence="5">
    <location>
        <begin position="175"/>
        <end position="193"/>
    </location>
</feature>
<dbReference type="STRING" id="441112.SAMN04488094_11923"/>
<evidence type="ECO:0000256" key="4">
    <source>
        <dbReference type="ARBA" id="ARBA00023136"/>
    </source>
</evidence>
<dbReference type="Proteomes" id="UP000198728">
    <property type="component" value="Unassembled WGS sequence"/>
</dbReference>
<dbReference type="InterPro" id="IPR050925">
    <property type="entry name" value="Rhomboid_protease_S54"/>
</dbReference>
<dbReference type="RefSeq" id="WP_093362735.1">
    <property type="nucleotide sequence ID" value="NZ_FOLG01000019.1"/>
</dbReference>
<dbReference type="GO" id="GO:0016020">
    <property type="term" value="C:membrane"/>
    <property type="evidence" value="ECO:0007669"/>
    <property type="project" value="UniProtKB-SubCell"/>
</dbReference>
<accession>A0A1I1Q9Y0</accession>
<dbReference type="PANTHER" id="PTHR43731">
    <property type="entry name" value="RHOMBOID PROTEASE"/>
    <property type="match status" value="1"/>
</dbReference>
<evidence type="ECO:0000313" key="8">
    <source>
        <dbReference type="Proteomes" id="UP000198728"/>
    </source>
</evidence>
<sequence length="219" mass="23077">MRSPTPPTPPRSHRSQEVGAPAFLWVLVGAMALIELILSAADAGIVGSPGWRWGAYRVGAFWQPLLSGEVIPVFPGQSVTMFGTYAFLHGGLMHLVLNSVVLLALGKFVSASIGPGRTLLVLLFAALGGGLAFGLISSSGLPMIGASGAVFGLIGVWQTWDFLRRRRAHRPLQPVVRSVLALVIGNVVLFVFLNGGLAWEAHLGGWLAGCAAATSFARR</sequence>
<evidence type="ECO:0000256" key="1">
    <source>
        <dbReference type="ARBA" id="ARBA00004141"/>
    </source>
</evidence>
<feature type="transmembrane region" description="Helical" evidence="5">
    <location>
        <begin position="21"/>
        <end position="41"/>
    </location>
</feature>
<reference evidence="7 8" key="1">
    <citation type="submission" date="2016-10" db="EMBL/GenBank/DDBJ databases">
        <authorList>
            <person name="de Groot N.N."/>
        </authorList>
    </citation>
    <scope>NUCLEOTIDE SEQUENCE [LARGE SCALE GENOMIC DNA]</scope>
    <source>
        <strain evidence="7 8">DSM 19548</strain>
    </source>
</reference>
<dbReference type="OrthoDB" id="9797190at2"/>
<evidence type="ECO:0000313" key="7">
    <source>
        <dbReference type="EMBL" id="SFD18797.1"/>
    </source>
</evidence>
<gene>
    <name evidence="7" type="ORF">SAMN04488094_11923</name>
</gene>